<dbReference type="EMBL" id="CP126221">
    <property type="protein sequence ID" value="WIA22371.1"/>
    <property type="molecule type" value="Genomic_DNA"/>
</dbReference>
<dbReference type="InterPro" id="IPR000863">
    <property type="entry name" value="Sulfotransferase_dom"/>
</dbReference>
<dbReference type="PANTHER" id="PTHR15723:SF0">
    <property type="entry name" value="CARBOHYDRATE SULFOTRANSFERASE 15"/>
    <property type="match status" value="1"/>
</dbReference>
<dbReference type="InterPro" id="IPR027417">
    <property type="entry name" value="P-loop_NTPase"/>
</dbReference>
<evidence type="ECO:0000256" key="1">
    <source>
        <dbReference type="RuleBase" id="RU361155"/>
    </source>
</evidence>
<dbReference type="PANTHER" id="PTHR15723">
    <property type="entry name" value="CARBOHYDRATE SULFOTRANSFERASE 15"/>
    <property type="match status" value="1"/>
</dbReference>
<accession>A0ABY8UPR6</accession>
<dbReference type="SUPFAM" id="SSF52540">
    <property type="entry name" value="P-loop containing nucleoside triphosphate hydrolases"/>
    <property type="match status" value="1"/>
</dbReference>
<sequence length="292" mass="32977">MLEQHPDVAKAHNPRPHFWAEHDKNLSSYMAELQGALPYMQQRPGSALLGDASESSFAFYMAAGLRGHRVWLRTLQPCQERCAGRLQEPQLGHCKEACWQNATHADRTRLLSSFLEYGHYTSKYGDGPEGFLAFVKEQLAAFEGCVARHGSLEECVLLFESLDTANEKVFFHCDQVLRGMYWVFLQGWQRHFGPDQLLVLLSEDLFKSPKAVLPRVVRFLGLAGNVPDDRWAAMEAAGAASHRQSLTAQHKYYEAVPEARRLVDAFYAPHNIQLGQLLMGRAVSPWEDHGNP</sequence>
<comment type="similarity">
    <text evidence="1">Belongs to the sulfotransferase 1 family.</text>
</comment>
<organism evidence="3 4">
    <name type="scientific">Tetradesmus obliquus</name>
    <name type="common">Green alga</name>
    <name type="synonym">Acutodesmus obliquus</name>
    <dbReference type="NCBI Taxonomy" id="3088"/>
    <lineage>
        <taxon>Eukaryota</taxon>
        <taxon>Viridiplantae</taxon>
        <taxon>Chlorophyta</taxon>
        <taxon>core chlorophytes</taxon>
        <taxon>Chlorophyceae</taxon>
        <taxon>CS clade</taxon>
        <taxon>Sphaeropleales</taxon>
        <taxon>Scenedesmaceae</taxon>
        <taxon>Tetradesmus</taxon>
    </lineage>
</organism>
<dbReference type="Gene3D" id="3.40.50.300">
    <property type="entry name" value="P-loop containing nucleotide triphosphate hydrolases"/>
    <property type="match status" value="1"/>
</dbReference>
<proteinExistence type="inferred from homology"/>
<feature type="domain" description="Sulfotransferase" evidence="2">
    <location>
        <begin position="171"/>
        <end position="223"/>
    </location>
</feature>
<protein>
    <recommendedName>
        <fullName evidence="1">Sulfotransferase</fullName>
        <ecNumber evidence="1">2.8.2.-</ecNumber>
    </recommendedName>
</protein>
<evidence type="ECO:0000259" key="2">
    <source>
        <dbReference type="Pfam" id="PF00685"/>
    </source>
</evidence>
<evidence type="ECO:0000313" key="4">
    <source>
        <dbReference type="Proteomes" id="UP001244341"/>
    </source>
</evidence>
<evidence type="ECO:0000313" key="3">
    <source>
        <dbReference type="EMBL" id="WIA22371.1"/>
    </source>
</evidence>
<dbReference type="Pfam" id="PF00685">
    <property type="entry name" value="Sulfotransfer_1"/>
    <property type="match status" value="1"/>
</dbReference>
<gene>
    <name evidence="3" type="ORF">OEZ85_004679</name>
</gene>
<name>A0ABY8UPR6_TETOB</name>
<dbReference type="EC" id="2.8.2.-" evidence="1"/>
<dbReference type="Proteomes" id="UP001244341">
    <property type="component" value="Chromosome 14b"/>
</dbReference>
<dbReference type="InterPro" id="IPR052654">
    <property type="entry name" value="CS_Sulfotransferase"/>
</dbReference>
<reference evidence="3 4" key="1">
    <citation type="submission" date="2023-05" db="EMBL/GenBank/DDBJ databases">
        <title>A 100% complete, gapless, phased diploid assembly of the Scenedesmus obliquus UTEX 3031 genome.</title>
        <authorList>
            <person name="Biondi T.C."/>
            <person name="Hanschen E.R."/>
            <person name="Kwon T."/>
            <person name="Eng W."/>
            <person name="Kruse C.P.S."/>
            <person name="Koehler S.I."/>
            <person name="Kunde Y."/>
            <person name="Gleasner C.D."/>
            <person name="You Mak K.T."/>
            <person name="Polle J."/>
            <person name="Hovde B.T."/>
            <person name="Starkenburg S.R."/>
        </authorList>
    </citation>
    <scope>NUCLEOTIDE SEQUENCE [LARGE SCALE GENOMIC DNA]</scope>
    <source>
        <strain evidence="3 4">DOE0152z</strain>
    </source>
</reference>
<keyword evidence="1" id="KW-0808">Transferase</keyword>
<keyword evidence="4" id="KW-1185">Reference proteome</keyword>